<evidence type="ECO:0000256" key="1">
    <source>
        <dbReference type="SAM" id="MobiDB-lite"/>
    </source>
</evidence>
<dbReference type="InterPro" id="IPR046229">
    <property type="entry name" value="TnpC-like"/>
</dbReference>
<feature type="region of interest" description="Disordered" evidence="1">
    <location>
        <begin position="70"/>
        <end position="146"/>
    </location>
</feature>
<dbReference type="EMBL" id="JAOB01000068">
    <property type="protein sequence ID" value="EUA23981.1"/>
    <property type="molecule type" value="Genomic_DNA"/>
</dbReference>
<feature type="compositionally biased region" description="Polar residues" evidence="1">
    <location>
        <begin position="95"/>
        <end position="108"/>
    </location>
</feature>
<comment type="caution">
    <text evidence="2">The sequence shown here is derived from an EMBL/GenBank/DDBJ whole genome shotgun (WGS) entry which is preliminary data.</text>
</comment>
<accession>X7ZY71</accession>
<feature type="compositionally biased region" description="Basic residues" evidence="1">
    <location>
        <begin position="128"/>
        <end position="139"/>
    </location>
</feature>
<protein>
    <submittedName>
        <fullName evidence="2">Putative transposase domain protein</fullName>
    </submittedName>
</protein>
<gene>
    <name evidence="2" type="ORF">I553_3469</name>
</gene>
<dbReference type="Pfam" id="PF19776">
    <property type="entry name" value="DUF6262"/>
    <property type="match status" value="1"/>
</dbReference>
<name>X7ZY71_MYCXE</name>
<organism evidence="2">
    <name type="scientific">Mycobacterium xenopi 4042</name>
    <dbReference type="NCBI Taxonomy" id="1299334"/>
    <lineage>
        <taxon>Bacteria</taxon>
        <taxon>Bacillati</taxon>
        <taxon>Actinomycetota</taxon>
        <taxon>Actinomycetes</taxon>
        <taxon>Mycobacteriales</taxon>
        <taxon>Mycobacteriaceae</taxon>
        <taxon>Mycobacterium</taxon>
    </lineage>
</organism>
<dbReference type="AlphaFoldDB" id="X7ZY71"/>
<proteinExistence type="predicted"/>
<sequence length="183" mass="19847">MRADNSIHLIAAAKQRHEQTLAKAIAALHNLDQTGAPISFAAVAEHAGVSRSWLYTQTNLKDEIHRIRALREPRSPASPPDKNQPATRPCGTGSALPTNASVNSTTKTAAYAARSPTSTVNSAQPASAHRRHRPRRRHPDHTALQGRRLKINRALRVSASSRLSRRISACSWLVVPGRSPAST</sequence>
<evidence type="ECO:0000313" key="2">
    <source>
        <dbReference type="EMBL" id="EUA23981.1"/>
    </source>
</evidence>
<reference evidence="2" key="1">
    <citation type="submission" date="2014-01" db="EMBL/GenBank/DDBJ databases">
        <authorList>
            <person name="Brown-Elliot B."/>
            <person name="Wallace R."/>
            <person name="Lenaerts A."/>
            <person name="Ordway D."/>
            <person name="DeGroote M.A."/>
            <person name="Parker T."/>
            <person name="Sizemore C."/>
            <person name="Tallon L.J."/>
            <person name="Sadzewicz L.K."/>
            <person name="Sengamalay N."/>
            <person name="Fraser C.M."/>
            <person name="Hine E."/>
            <person name="Shefchek K.A."/>
            <person name="Das S.P."/>
            <person name="Tettelin H."/>
        </authorList>
    </citation>
    <scope>NUCLEOTIDE SEQUENCE [LARGE SCALE GENOMIC DNA]</scope>
    <source>
        <strain evidence="2">4042</strain>
    </source>
</reference>
<feature type="compositionally biased region" description="Polar residues" evidence="1">
    <location>
        <begin position="115"/>
        <end position="125"/>
    </location>
</feature>